<evidence type="ECO:0000256" key="1">
    <source>
        <dbReference type="ARBA" id="ARBA00022737"/>
    </source>
</evidence>
<dbReference type="SUPFAM" id="SSF82185">
    <property type="entry name" value="Histone H3 K4-specific methyltransferase SET7/9 N-terminal domain"/>
    <property type="match status" value="1"/>
</dbReference>
<dbReference type="SMART" id="SM00698">
    <property type="entry name" value="MORN"/>
    <property type="match status" value="3"/>
</dbReference>
<dbReference type="PANTHER" id="PTHR23084:SF263">
    <property type="entry name" value="MORN REPEAT-CONTAINING PROTEIN 1"/>
    <property type="match status" value="1"/>
</dbReference>
<reference evidence="2 3" key="1">
    <citation type="submission" date="2013-01" db="EMBL/GenBank/DDBJ databases">
        <authorList>
            <person name="Harkins D.M."/>
            <person name="Durkin A.S."/>
            <person name="Brinkac L.M."/>
            <person name="Haft D.H."/>
            <person name="Selengut J.D."/>
            <person name="Sanka R."/>
            <person name="DePew J."/>
            <person name="Purushe J."/>
            <person name="Hospenthal D.R."/>
            <person name="Murray C.K."/>
            <person name="Pimentel G."/>
            <person name="Wasfy M."/>
            <person name="Vinetz J.M."/>
            <person name="Sutton G.G."/>
            <person name="Nierman W.C."/>
            <person name="Fouts D.E."/>
        </authorList>
    </citation>
    <scope>NUCLEOTIDE SEQUENCE [LARGE SCALE GENOMIC DNA]</scope>
    <source>
        <strain evidence="2 3">2006001855</strain>
    </source>
</reference>
<organism evidence="2 3">
    <name type="scientific">Leptospira weilii str. 2006001855</name>
    <dbReference type="NCBI Taxonomy" id="996804"/>
    <lineage>
        <taxon>Bacteria</taxon>
        <taxon>Pseudomonadati</taxon>
        <taxon>Spirochaetota</taxon>
        <taxon>Spirochaetia</taxon>
        <taxon>Leptospirales</taxon>
        <taxon>Leptospiraceae</taxon>
        <taxon>Leptospira</taxon>
    </lineage>
</organism>
<proteinExistence type="predicted"/>
<dbReference type="Proteomes" id="UP000012101">
    <property type="component" value="Unassembled WGS sequence"/>
</dbReference>
<dbReference type="AlphaFoldDB" id="M6FR64"/>
<evidence type="ECO:0000313" key="2">
    <source>
        <dbReference type="EMBL" id="EMM73622.1"/>
    </source>
</evidence>
<gene>
    <name evidence="2" type="ORF">LEP1GSC038_2759</name>
</gene>
<comment type="caution">
    <text evidence="2">The sequence shown here is derived from an EMBL/GenBank/DDBJ whole genome shotgun (WGS) entry which is preliminary data.</text>
</comment>
<dbReference type="PANTHER" id="PTHR23084">
    <property type="entry name" value="PHOSPHATIDYLINOSITOL-4-PHOSPHATE 5-KINASE RELATED"/>
    <property type="match status" value="1"/>
</dbReference>
<dbReference type="Gene3D" id="2.20.110.10">
    <property type="entry name" value="Histone H3 K4-specific methyltransferase SET7/9 N-terminal domain"/>
    <property type="match status" value="1"/>
</dbReference>
<dbReference type="EMBL" id="AFJM02000028">
    <property type="protein sequence ID" value="EMM73622.1"/>
    <property type="molecule type" value="Genomic_DNA"/>
</dbReference>
<keyword evidence="1" id="KW-0677">Repeat</keyword>
<evidence type="ECO:0000313" key="3">
    <source>
        <dbReference type="Proteomes" id="UP000012101"/>
    </source>
</evidence>
<sequence>MKISITIILFILILNPIGSEETKRTCIEGDCQNGKGKLQNEEGIITEGNFKNGKPHGLMKGYKADNPEKFSAMHFLNGKIDTSKSGTDWYYEVGMHYEGFFNDDGDPHGKGKLTYLDGSVQCVYEGSFQNGKKHGPGKIKCEDGTTESGEWKNDRKYFTVELDFVCRSVERVDKWEGGTVSGKLKFRIMRNAHELQTKLSRWDGIQVGDDWNGYTIAEAEYNDKNVIATFLLFIPSEMDKDFDKLVARTRDIQVRGRAIGVAHAEKRYPVVFVDKVQ</sequence>
<dbReference type="InterPro" id="IPR003409">
    <property type="entry name" value="MORN"/>
</dbReference>
<protein>
    <submittedName>
        <fullName evidence="2">MORN repeat protein</fullName>
    </submittedName>
</protein>
<accession>M6FR64</accession>
<name>M6FR64_9LEPT</name>
<dbReference type="Pfam" id="PF02493">
    <property type="entry name" value="MORN"/>
    <property type="match status" value="3"/>
</dbReference>